<dbReference type="Proteomes" id="UP000006381">
    <property type="component" value="Chromosome"/>
</dbReference>
<dbReference type="KEGG" id="lac:LBA0792"/>
<reference evidence="1 2" key="1">
    <citation type="journal article" date="2005" name="Proc. Natl. Acad. Sci. U.S.A.">
        <title>Complete genome sequence of the probiotic lactic acid bacterium Lactobacillus acidophilus NCFM.</title>
        <authorList>
            <person name="Altermann E."/>
            <person name="Russell W.M."/>
            <person name="Azcarate-Peril M.A."/>
            <person name="Barrangou R."/>
            <person name="Buck B.L."/>
            <person name="McAuliffe O."/>
            <person name="Souther N."/>
            <person name="Dobson A."/>
            <person name="Duong T."/>
            <person name="Callanan M."/>
            <person name="Lick S."/>
            <person name="Hamrick A."/>
            <person name="Cano R."/>
            <person name="Klaenhammer T.R."/>
        </authorList>
    </citation>
    <scope>NUCLEOTIDE SEQUENCE [LARGE SCALE GENOMIC DNA]</scope>
    <source>
        <strain evidence="2">ATCC 700396 / NCK56 / N2 / NCFM</strain>
    </source>
</reference>
<dbReference type="EMBL" id="CP000033">
    <property type="protein sequence ID" value="AAV42657.1"/>
    <property type="molecule type" value="Genomic_DNA"/>
</dbReference>
<keyword evidence="2" id="KW-1185">Reference proteome</keyword>
<dbReference type="PATRIC" id="fig|272621.13.peg.755"/>
<organism evidence="2">
    <name type="scientific">Lactobacillus acidophilus (strain ATCC 700396 / NCK56 / N2 / NCFM)</name>
    <dbReference type="NCBI Taxonomy" id="272621"/>
    <lineage>
        <taxon>Bacteria</taxon>
        <taxon>Bacillati</taxon>
        <taxon>Bacillota</taxon>
        <taxon>Bacilli</taxon>
        <taxon>Lactobacillales</taxon>
        <taxon>Lactobacillaceae</taxon>
        <taxon>Lactobacillus</taxon>
    </lineage>
</organism>
<proteinExistence type="predicted"/>
<accession>Q5FKW7</accession>
<dbReference type="GeneID" id="93290084"/>
<dbReference type="RefSeq" id="WP_011254250.1">
    <property type="nucleotide sequence ID" value="NC_006814.3"/>
</dbReference>
<dbReference type="AlphaFoldDB" id="Q5FKW7"/>
<dbReference type="STRING" id="272621.LBA0792"/>
<evidence type="ECO:0000313" key="2">
    <source>
        <dbReference type="Proteomes" id="UP000006381"/>
    </source>
</evidence>
<evidence type="ECO:0000313" key="1">
    <source>
        <dbReference type="EMBL" id="AAV42657.1"/>
    </source>
</evidence>
<sequence>MGSLFDPVDEIDENNSVLTDTGRLTDNQDTYGQAVGEYLEREYYDSLDYE</sequence>
<protein>
    <submittedName>
        <fullName evidence="1">Uncharacterized protein</fullName>
    </submittedName>
</protein>
<name>Q5FKW7_LACAC</name>
<dbReference type="HOGENOM" id="CLU_3169315_0_0_9"/>
<dbReference type="BioCyc" id="LACI272621:G1G49-807-MONOMER"/>
<gene>
    <name evidence="1" type="ordered locus">LBA0792</name>
</gene>